<protein>
    <submittedName>
        <fullName evidence="2">Uncharacterized protein</fullName>
    </submittedName>
</protein>
<dbReference type="PANTHER" id="PTHR31871:SF14">
    <property type="entry name" value="OS01G0220200 PROTEIN"/>
    <property type="match status" value="1"/>
</dbReference>
<dbReference type="Pfam" id="PF09713">
    <property type="entry name" value="A_thal_3526"/>
    <property type="match status" value="1"/>
</dbReference>
<name>A0A3B5XWW8_WHEAT</name>
<dbReference type="Gramene" id="TraesCLE_scaffold_002821_01G000100.1">
    <property type="protein sequence ID" value="TraesCLE_scaffold_002821_01G000100.1"/>
    <property type="gene ID" value="TraesCLE_scaffold_002821_01G000100"/>
</dbReference>
<reference evidence="2" key="1">
    <citation type="submission" date="2018-08" db="EMBL/GenBank/DDBJ databases">
        <authorList>
            <person name="Rossello M."/>
        </authorList>
    </citation>
    <scope>NUCLEOTIDE SEQUENCE [LARGE SCALE GENOMIC DNA]</scope>
    <source>
        <strain evidence="2">cv. Chinese Spring</strain>
    </source>
</reference>
<dbReference type="EnsemblPlants" id="TraesCS1A02G126500.1">
    <property type="protein sequence ID" value="TraesCS1A02G126500.1"/>
    <property type="gene ID" value="TraesCS1A02G126500"/>
</dbReference>
<dbReference type="Gramene" id="TraesROB_scaffold_002499_01G000200.1">
    <property type="protein sequence ID" value="TraesROB_scaffold_002499_01G000200.1"/>
    <property type="gene ID" value="TraesROB_scaffold_002499_01G000200"/>
</dbReference>
<proteinExistence type="predicted"/>
<dbReference type="PANTHER" id="PTHR31871">
    <property type="entry name" value="OS02G0137100 PROTEIN"/>
    <property type="match status" value="1"/>
</dbReference>
<dbReference type="OMA" id="LYMNRNE"/>
<feature type="region of interest" description="Disordered" evidence="1">
    <location>
        <begin position="1"/>
        <end position="41"/>
    </location>
</feature>
<dbReference type="Gramene" id="TraesCS1A03G0314200.1">
    <property type="protein sequence ID" value="TraesCS1A03G0314200.1.CDS"/>
    <property type="gene ID" value="TraesCS1A03G0314200"/>
</dbReference>
<dbReference type="AlphaFoldDB" id="A0A3B5XWW8"/>
<dbReference type="NCBIfam" id="TIGR01589">
    <property type="entry name" value="A_thal_3526"/>
    <property type="match status" value="1"/>
</dbReference>
<dbReference type="InterPro" id="IPR006476">
    <property type="entry name" value="CHP01589_pln"/>
</dbReference>
<organism evidence="2">
    <name type="scientific">Triticum aestivum</name>
    <name type="common">Wheat</name>
    <dbReference type="NCBI Taxonomy" id="4565"/>
    <lineage>
        <taxon>Eukaryota</taxon>
        <taxon>Viridiplantae</taxon>
        <taxon>Streptophyta</taxon>
        <taxon>Embryophyta</taxon>
        <taxon>Tracheophyta</taxon>
        <taxon>Spermatophyta</taxon>
        <taxon>Magnoliopsida</taxon>
        <taxon>Liliopsida</taxon>
        <taxon>Poales</taxon>
        <taxon>Poaceae</taxon>
        <taxon>BOP clade</taxon>
        <taxon>Pooideae</taxon>
        <taxon>Triticodae</taxon>
        <taxon>Triticeae</taxon>
        <taxon>Triticinae</taxon>
        <taxon>Triticum</taxon>
    </lineage>
</organism>
<dbReference type="STRING" id="4565.A0A3B5XWW8"/>
<evidence type="ECO:0000313" key="2">
    <source>
        <dbReference type="EnsemblPlants" id="TraesCS1A02G126500.1"/>
    </source>
</evidence>
<keyword evidence="3" id="KW-1185">Reference proteome</keyword>
<dbReference type="Gramene" id="TraesWEE_scaffold_000581_01G000100.1">
    <property type="protein sequence ID" value="TraesWEE_scaffold_000581_01G000100.1"/>
    <property type="gene ID" value="TraesWEE_scaffold_000581_01G000100"/>
</dbReference>
<evidence type="ECO:0000256" key="1">
    <source>
        <dbReference type="SAM" id="MobiDB-lite"/>
    </source>
</evidence>
<evidence type="ECO:0000313" key="3">
    <source>
        <dbReference type="Proteomes" id="UP000019116"/>
    </source>
</evidence>
<reference evidence="2" key="2">
    <citation type="submission" date="2018-10" db="UniProtKB">
        <authorList>
            <consortium name="EnsemblPlants"/>
        </authorList>
    </citation>
    <scope>IDENTIFICATION</scope>
</reference>
<sequence>MQNGQRGKCSDANLQPPVQVGDEGKTGQPKTTDEPLGDSCSFLVADDDSKKVSHEDIELLRSKDVQNLIERCLQFYMNRGEVVRTLSTRARIETGFTTLVNNLPIGYPVLQKPGIPAAGQPHVNAMACGPPGYHIANGMPYHPIRMSSANGIMDNELPEAAHAATVFGTVSSEIAMSSSSGMSSNHLTFTPSELSEMDVDAAAVDTAIGADVANGGPLEIGLDSDFSLSDLSADLTNLGDLAALENYAGNPFMPSDSDILLDSTEHDDIVEYFVDAVDGPSQSDEEK</sequence>
<accession>A0A3B5XWW8</accession>
<dbReference type="Gramene" id="TraesCAD_scaffold_004695_01G000100.1">
    <property type="protein sequence ID" value="TraesCAD_scaffold_004695_01G000100.1"/>
    <property type="gene ID" value="TraesCAD_scaffold_004695_01G000100"/>
</dbReference>
<dbReference type="Proteomes" id="UP000019116">
    <property type="component" value="Chromosome 1A"/>
</dbReference>
<dbReference type="Gramene" id="TraesCS1A02G126500.1">
    <property type="protein sequence ID" value="TraesCS1A02G126500.1"/>
    <property type="gene ID" value="TraesCS1A02G126500"/>
</dbReference>